<proteinExistence type="predicted"/>
<keyword evidence="3" id="KW-1185">Reference proteome</keyword>
<sequence length="2037" mass="225211">MTMRLDDNDHKYLSEENSFYVGEEKSPTTKIPALIQRLYKFGSHAPFPIHVTESLSNENSVELKAKKYQLLTSRKGNPDSDKVGSFLKDHTINFKSKLPRTMTHSLTDGNRIFFPESPDDLSLERGIQSENDIIINLSEDKQIEPINTPDAESVEIVEESRAFSDVVTDPTSSTNPIMSKDWLHKRHTVPYTVLYDQRVPSMSLKLKYNEDTAFKPQSYHSQDATDPSVSVNPDIELSFVVETSENKNNRVSAYFSPMKTPHTMADTTAISLENSYEGGESIQTNENNVRSKEFPTLQTTESVILMPQVLTEDSALISDGSLTDSSKTVSLVPERVTKYLDLIHGTDISENQVIKIQTDLQPHSLYSVIPSANSVTFTRNSIDGGPDLPSTVERKTVNIYKIKTDVQPSDTTMKVLSPTQISSFPSEIRKMAALSVEEDTNVKFDLSNITNATVLIPTLEKTLLSAPKPSTLSKSNSNKEEELIVSKAGNFILGDSRTLRENPFIGGFNISARLQAPPSLKRTLSADSTLSHEKTLKPKEKSSALSDEDAGPIGLFHNVPTGSYEQLWKSTPFPFDFTTAVSSSRYSELDPVFKMKKDTTTKTNNNTPFQERNSPSNKDIISPSTNTSTKDMLNLIFTNRSVQRNFVGKDINTENEVALITENISNITSEGENIPDDEDVISTVFDATVFEDVIKKYVLEPREENNNPVPKEPTLIYDPKIVGSHPLYSSADAYKHLFQGAPTETKTKEMLQNLISREENFSSGLNNSLNSTDNLNYKVPRSMTYPPTHTSENLHKFLGKIPLKGGTLKEDDTSIIFPEDKRMDYTLASNPEITVNMVNGRKFLDGHTDSLVITSPLENKNQFYSKVIPSATYNTDSQGKAENISLTNVKEKTNMAEMPHSWESIIPSADFSVIADGKLSSINEEIKILNSEASISSSPTNTGHTMNDTTTLSIENTDDRGDSMSPEENIRSKEFLTLQIPEKPIFSSNASTKNLETFDPVINNTLATSTAWSNMFETMVEYPNSANDGGDTITNGTDLKLYSLTSTKLPIGSTAFADNPTYNDSDSLPSVNRGTIDISKIKTDEIYSEPHRTIIKAFYPIKVSQNRVYEEGKIANFPDQEDPATKFSAGHITNAIVLSPPGEKILSSVTGSNSLPKSDNNMEEEVNISEMGNFPLRDANTLKENSFTVKFDVTSTNPQAHSHVKGISSVGSTLTLPEASRSNDPSSTKVAIGEGTIVNSSSGTDKLSSWKPTPLPSDFAIFSSSSKYYKVAPVVKMKKGIITKANNNIPSGESNIPSIKANISPTISTKGTKNIIDNNKFGEKTFMEKDTAFMEEASFTENISEETHDTFLADQNILNSNDIVTIIPVDNALEYATNNYILELLKEGNGPLIGKGTHTNDFSVTESYAPSASTAISEYLTQGYPIDIKMDRKHQNLVPREDIHNSDNDPTALKSSIVHFNTKSPGSMIYSPSDSNWTSSPEFPVETVIEYSSPTGDNTIIALPKGKIMEYPFVPGPELMRRMEKDRIITTDSIDPAVISKPVEYKDQFNRKGVSSVLYNNVAPDGAKPSISGRFDANRLNSKLEDMPHSQNNIIPLVEFNVTPDDDLPFINKNTEDANKPSTFSSSLNKASSTVADFIVLSTEDSYEGGDSTLPGEDKVESRGLSSLLTSAVFTPTSLTENPEISGLMTDNSLSESLLSRLEMLKKPTEYGDVINESDVPEGQAIIMQADTHSHPLASNVLTESPTFSDIPTNGEIVSFFSLDRDTPDNYKTKTDTLYSMSQRTMMKAFSPKEDSQNIVHERRKITNLFDQEDPAAKSELSHFRNTKVLIPAVGEILPSGIKPNPLSKSNKNRKGLFTVKFDATSFRPQTQSNFKKIFLADSTLTLPEASRPASPDKFTDTGGAITNSPLEINGLQHRSTFLPPYSITFLETSKYSELVPVTTVGEYTNKKTDYNIPFDETVIPSKEVIIFPNTITSEKDMASTFKGNIFEPKDFIEKETTAEYEIIYFTEDSSETVEDIFSAGKITPANENYITI</sequence>
<dbReference type="EMBL" id="VBQZ03000078">
    <property type="protein sequence ID" value="MXQ92039.1"/>
    <property type="molecule type" value="Genomic_DNA"/>
</dbReference>
<feature type="region of interest" description="Disordered" evidence="1">
    <location>
        <begin position="521"/>
        <end position="549"/>
    </location>
</feature>
<feature type="region of interest" description="Disordered" evidence="1">
    <location>
        <begin position="934"/>
        <end position="967"/>
    </location>
</feature>
<feature type="compositionally biased region" description="Basic and acidic residues" evidence="1">
    <location>
        <begin position="957"/>
        <end position="967"/>
    </location>
</feature>
<protein>
    <submittedName>
        <fullName evidence="2">Uncharacterized protein</fullName>
    </submittedName>
</protein>
<accession>A0A6B0RPP0</accession>
<name>A0A6B0RPP0_9CETA</name>
<evidence type="ECO:0000313" key="2">
    <source>
        <dbReference type="EMBL" id="MXQ92039.1"/>
    </source>
</evidence>
<reference evidence="2" key="1">
    <citation type="submission" date="2019-10" db="EMBL/GenBank/DDBJ databases">
        <title>The sequence and de novo assembly of the wild yak genome.</title>
        <authorList>
            <person name="Liu Y."/>
        </authorList>
    </citation>
    <scope>NUCLEOTIDE SEQUENCE [LARGE SCALE GENOMIC DNA]</scope>
    <source>
        <strain evidence="2">WY2019</strain>
    </source>
</reference>
<gene>
    <name evidence="2" type="ORF">E5288_WYG009836</name>
</gene>
<feature type="compositionally biased region" description="Polar residues" evidence="1">
    <location>
        <begin position="608"/>
        <end position="625"/>
    </location>
</feature>
<evidence type="ECO:0000313" key="3">
    <source>
        <dbReference type="Proteomes" id="UP000322234"/>
    </source>
</evidence>
<dbReference type="Proteomes" id="UP000322234">
    <property type="component" value="Unassembled WGS sequence"/>
</dbReference>
<organism evidence="2 3">
    <name type="scientific">Bos mutus</name>
    <name type="common">wild yak</name>
    <dbReference type="NCBI Taxonomy" id="72004"/>
    <lineage>
        <taxon>Eukaryota</taxon>
        <taxon>Metazoa</taxon>
        <taxon>Chordata</taxon>
        <taxon>Craniata</taxon>
        <taxon>Vertebrata</taxon>
        <taxon>Euteleostomi</taxon>
        <taxon>Mammalia</taxon>
        <taxon>Eutheria</taxon>
        <taxon>Laurasiatheria</taxon>
        <taxon>Artiodactyla</taxon>
        <taxon>Ruminantia</taxon>
        <taxon>Pecora</taxon>
        <taxon>Bovidae</taxon>
        <taxon>Bovinae</taxon>
        <taxon>Bos</taxon>
    </lineage>
</organism>
<evidence type="ECO:0000256" key="1">
    <source>
        <dbReference type="SAM" id="MobiDB-lite"/>
    </source>
</evidence>
<feature type="compositionally biased region" description="Basic and acidic residues" evidence="1">
    <location>
        <begin position="530"/>
        <end position="542"/>
    </location>
</feature>
<comment type="caution">
    <text evidence="2">The sequence shown here is derived from an EMBL/GenBank/DDBJ whole genome shotgun (WGS) entry which is preliminary data.</text>
</comment>
<feature type="region of interest" description="Disordered" evidence="1">
    <location>
        <begin position="598"/>
        <end position="625"/>
    </location>
</feature>
<feature type="compositionally biased region" description="Low complexity" evidence="1">
    <location>
        <begin position="940"/>
        <end position="951"/>
    </location>
</feature>